<protein>
    <submittedName>
        <fullName evidence="1">Uncharacterized protein</fullName>
    </submittedName>
</protein>
<keyword evidence="2" id="KW-1185">Reference proteome</keyword>
<organism evidence="1 2">
    <name type="scientific">Neobacillus rhizosphaerae</name>
    <dbReference type="NCBI Taxonomy" id="2880965"/>
    <lineage>
        <taxon>Bacteria</taxon>
        <taxon>Bacillati</taxon>
        <taxon>Bacillota</taxon>
        <taxon>Bacilli</taxon>
        <taxon>Bacillales</taxon>
        <taxon>Bacillaceae</taxon>
        <taxon>Neobacillus</taxon>
    </lineage>
</organism>
<evidence type="ECO:0000313" key="1">
    <source>
        <dbReference type="EMBL" id="CAH2716482.1"/>
    </source>
</evidence>
<reference evidence="1" key="1">
    <citation type="submission" date="2022-04" db="EMBL/GenBank/DDBJ databases">
        <authorList>
            <person name="Criscuolo A."/>
        </authorList>
    </citation>
    <scope>NUCLEOTIDE SEQUENCE</scope>
    <source>
        <strain evidence="1">CIP111895</strain>
    </source>
</reference>
<dbReference type="EMBL" id="CALBWS010000028">
    <property type="protein sequence ID" value="CAH2716482.1"/>
    <property type="molecule type" value="Genomic_DNA"/>
</dbReference>
<sequence>MKSLQDALYNWLTIKIVSDARPDDTAATETREFFEEMLTTQHHVSNIETSKDDVMYYVSYQQGGEMKKNRYPRELIEIMLIQINQEPDKYENYPTEDD</sequence>
<name>A0ABM9EUZ7_9BACI</name>
<dbReference type="Proteomes" id="UP000838308">
    <property type="component" value="Unassembled WGS sequence"/>
</dbReference>
<evidence type="ECO:0000313" key="2">
    <source>
        <dbReference type="Proteomes" id="UP000838308"/>
    </source>
</evidence>
<comment type="caution">
    <text evidence="1">The sequence shown here is derived from an EMBL/GenBank/DDBJ whole genome shotgun (WGS) entry which is preliminary data.</text>
</comment>
<gene>
    <name evidence="1" type="ORF">BACCIP111895_03669</name>
</gene>
<proteinExistence type="predicted"/>
<accession>A0ABM9EUZ7</accession>
<dbReference type="RefSeq" id="WP_248736737.1">
    <property type="nucleotide sequence ID" value="NZ_CALBWS010000028.1"/>
</dbReference>